<proteinExistence type="predicted"/>
<dbReference type="Gene3D" id="3.60.15.10">
    <property type="entry name" value="Ribonuclease Z/Hydroxyacylglutathione hydrolase-like"/>
    <property type="match status" value="1"/>
</dbReference>
<accession>A0A2M7T934</accession>
<dbReference type="PANTHER" id="PTHR42967:SF1">
    <property type="entry name" value="MBL FOLD METALLO-HYDROLASE"/>
    <property type="match status" value="1"/>
</dbReference>
<dbReference type="GO" id="GO:0016787">
    <property type="term" value="F:hydrolase activity"/>
    <property type="evidence" value="ECO:0007669"/>
    <property type="project" value="UniProtKB-KW"/>
</dbReference>
<organism evidence="1 2">
    <name type="scientific">Candidatus Aquicultor secundus</name>
    <dbReference type="NCBI Taxonomy" id="1973895"/>
    <lineage>
        <taxon>Bacteria</taxon>
        <taxon>Bacillati</taxon>
        <taxon>Actinomycetota</taxon>
        <taxon>Candidatus Aquicultoria</taxon>
        <taxon>Candidatus Aquicultorales</taxon>
        <taxon>Candidatus Aquicultoraceae</taxon>
        <taxon>Candidatus Aquicultor</taxon>
    </lineage>
</organism>
<sequence>MFLIESRSGIRIVTDPYDAETGYTPPEITADIVTLSHHHHDHNNVTAVGGLPRVIDTIGEFHINGLFIEGISSYHDEVKGEKRGRNTIYMFTIDGLTLAHMGDFGQPITGEQVKALQGVDVLFIPVGGVYTLDHKQAAEVVKILKAKVTVPMHYKTKHCTIKVAGVEPFIQEMPVVKHVGSTVLLSASTLPSEQEVWVMDYIQ</sequence>
<gene>
    <name evidence="1" type="ORF">COY37_03505</name>
</gene>
<comment type="caution">
    <text evidence="1">The sequence shown here is derived from an EMBL/GenBank/DDBJ whole genome shotgun (WGS) entry which is preliminary data.</text>
</comment>
<dbReference type="Proteomes" id="UP000230956">
    <property type="component" value="Unassembled WGS sequence"/>
</dbReference>
<evidence type="ECO:0000313" key="1">
    <source>
        <dbReference type="EMBL" id="PIZ40607.1"/>
    </source>
</evidence>
<reference evidence="2" key="1">
    <citation type="submission" date="2017-09" db="EMBL/GenBank/DDBJ databases">
        <title>Depth-based differentiation of microbial function through sediment-hosted aquifers and enrichment of novel symbionts in the deep terrestrial subsurface.</title>
        <authorList>
            <person name="Probst A.J."/>
            <person name="Ladd B."/>
            <person name="Jarett J.K."/>
            <person name="Geller-Mcgrath D.E."/>
            <person name="Sieber C.M.K."/>
            <person name="Emerson J.B."/>
            <person name="Anantharaman K."/>
            <person name="Thomas B.C."/>
            <person name="Malmstrom R."/>
            <person name="Stieglmeier M."/>
            <person name="Klingl A."/>
            <person name="Woyke T."/>
            <person name="Ryan C.M."/>
            <person name="Banfield J.F."/>
        </authorList>
    </citation>
    <scope>NUCLEOTIDE SEQUENCE [LARGE SCALE GENOMIC DNA]</scope>
</reference>
<dbReference type="InterPro" id="IPR036866">
    <property type="entry name" value="RibonucZ/Hydroxyglut_hydro"/>
</dbReference>
<dbReference type="Pfam" id="PF13483">
    <property type="entry name" value="Lactamase_B_3"/>
    <property type="match status" value="1"/>
</dbReference>
<evidence type="ECO:0000313" key="2">
    <source>
        <dbReference type="Proteomes" id="UP000230956"/>
    </source>
</evidence>
<name>A0A2M7T934_9ACTN</name>
<keyword evidence="1" id="KW-0378">Hydrolase</keyword>
<dbReference type="EMBL" id="PFNG01000085">
    <property type="protein sequence ID" value="PIZ40607.1"/>
    <property type="molecule type" value="Genomic_DNA"/>
</dbReference>
<dbReference type="SUPFAM" id="SSF56281">
    <property type="entry name" value="Metallo-hydrolase/oxidoreductase"/>
    <property type="match status" value="1"/>
</dbReference>
<dbReference type="PANTHER" id="PTHR42967">
    <property type="entry name" value="METAL DEPENDENT HYDROLASE"/>
    <property type="match status" value="1"/>
</dbReference>
<dbReference type="AlphaFoldDB" id="A0A2M7T934"/>
<protein>
    <submittedName>
        <fullName evidence="1">MBL fold metallo-hydrolase</fullName>
    </submittedName>
</protein>